<gene>
    <name evidence="3" type="ORF">WJX73_007762</name>
</gene>
<name>A0AAW1NZ05_9CHLO</name>
<proteinExistence type="predicted"/>
<dbReference type="Gene3D" id="3.80.10.10">
    <property type="entry name" value="Ribonuclease Inhibitor"/>
    <property type="match status" value="1"/>
</dbReference>
<organism evidence="3 4">
    <name type="scientific">Symbiochloris irregularis</name>
    <dbReference type="NCBI Taxonomy" id="706552"/>
    <lineage>
        <taxon>Eukaryota</taxon>
        <taxon>Viridiplantae</taxon>
        <taxon>Chlorophyta</taxon>
        <taxon>core chlorophytes</taxon>
        <taxon>Trebouxiophyceae</taxon>
        <taxon>Trebouxiales</taxon>
        <taxon>Trebouxiaceae</taxon>
        <taxon>Symbiochloris</taxon>
    </lineage>
</organism>
<feature type="compositionally biased region" description="Acidic residues" evidence="2">
    <location>
        <begin position="356"/>
        <end position="365"/>
    </location>
</feature>
<keyword evidence="4" id="KW-1185">Reference proteome</keyword>
<evidence type="ECO:0000256" key="2">
    <source>
        <dbReference type="SAM" id="MobiDB-lite"/>
    </source>
</evidence>
<accession>A0AAW1NZ05</accession>
<dbReference type="EMBL" id="JALJOQ010000087">
    <property type="protein sequence ID" value="KAK9799785.1"/>
    <property type="molecule type" value="Genomic_DNA"/>
</dbReference>
<dbReference type="GO" id="GO:0005930">
    <property type="term" value="C:axoneme"/>
    <property type="evidence" value="ECO:0007669"/>
    <property type="project" value="UniProtKB-SubCell"/>
</dbReference>
<evidence type="ECO:0000313" key="4">
    <source>
        <dbReference type="Proteomes" id="UP001465755"/>
    </source>
</evidence>
<comment type="caution">
    <text evidence="3">The sequence shown here is derived from an EMBL/GenBank/DDBJ whole genome shotgun (WGS) entry which is preliminary data.</text>
</comment>
<feature type="region of interest" description="Disordered" evidence="2">
    <location>
        <begin position="344"/>
        <end position="375"/>
    </location>
</feature>
<reference evidence="3 4" key="1">
    <citation type="journal article" date="2024" name="Nat. Commun.">
        <title>Phylogenomics reveals the evolutionary origins of lichenization in chlorophyte algae.</title>
        <authorList>
            <person name="Puginier C."/>
            <person name="Libourel C."/>
            <person name="Otte J."/>
            <person name="Skaloud P."/>
            <person name="Haon M."/>
            <person name="Grisel S."/>
            <person name="Petersen M."/>
            <person name="Berrin J.G."/>
            <person name="Delaux P.M."/>
            <person name="Dal Grande F."/>
            <person name="Keller J."/>
        </authorList>
    </citation>
    <scope>NUCLEOTIDE SEQUENCE [LARGE SCALE GENOMIC DNA]</scope>
    <source>
        <strain evidence="3 4">SAG 2036</strain>
    </source>
</reference>
<comment type="subcellular location">
    <subcellularLocation>
        <location evidence="1">Cytoplasm</location>
        <location evidence="1">Cytoskeleton</location>
        <location evidence="1">Cilium axoneme</location>
    </subcellularLocation>
</comment>
<dbReference type="AlphaFoldDB" id="A0AAW1NZ05"/>
<evidence type="ECO:0000256" key="1">
    <source>
        <dbReference type="ARBA" id="ARBA00004430"/>
    </source>
</evidence>
<protein>
    <submittedName>
        <fullName evidence="3">Uncharacterized protein</fullName>
    </submittedName>
</protein>
<dbReference type="SUPFAM" id="SSF52047">
    <property type="entry name" value="RNI-like"/>
    <property type="match status" value="1"/>
</dbReference>
<sequence length="393" mass="43582">MPVTFMSTAIRLSQGLTGYLTSITISGPASAKDLTPLSALPRLSRLHLGSIELDKDPSDSEFTALRDVAILGPLTMPEPDDSLSYLLCEKFAKGSLHHLRIADRPTCEGFTTAKSAELPNPISLLMMVGTEKTFRFGPELANLRVLALVNLEYPVRVSLFTAPIKLEALSLAGYMARGGLGHKTLAALRTIRVLDLRRAKFPTTFSLKVVLLSLSKVRLLAISKKGLSGLEQLGWQLLQNVDLDQHVPAPDEVCEEARDLDPVMEIYQRQRMLCSVLRNQQLTGYGPVKDAEDEVNMQQFHSFWHARVRLNNPTTVYNDSVGRLIPICYAEEISADGEVDNHCDYSEDERSSYTTDPDDWDDEADASSLPLFPQTFNPVHGLGRGPMLLDRET</sequence>
<dbReference type="Proteomes" id="UP001465755">
    <property type="component" value="Unassembled WGS sequence"/>
</dbReference>
<dbReference type="InterPro" id="IPR032675">
    <property type="entry name" value="LRR_dom_sf"/>
</dbReference>
<evidence type="ECO:0000313" key="3">
    <source>
        <dbReference type="EMBL" id="KAK9799785.1"/>
    </source>
</evidence>